<name>A0A5D6W8T5_9FIRM</name>
<comment type="caution">
    <text evidence="9">The sequence shown here is derived from an EMBL/GenBank/DDBJ whole genome shotgun (WGS) entry which is preliminary data.</text>
</comment>
<evidence type="ECO:0000256" key="1">
    <source>
        <dbReference type="ARBA" id="ARBA00004651"/>
    </source>
</evidence>
<keyword evidence="10" id="KW-1185">Reference proteome</keyword>
<evidence type="ECO:0000313" key="9">
    <source>
        <dbReference type="EMBL" id="TYZ23369.1"/>
    </source>
</evidence>
<feature type="transmembrane region" description="Helical" evidence="7">
    <location>
        <begin position="6"/>
        <end position="26"/>
    </location>
</feature>
<accession>A0A5D6W8T5</accession>
<reference evidence="9 10" key="1">
    <citation type="submission" date="2019-08" db="EMBL/GenBank/DDBJ databases">
        <title>Selenomonas sp. mPRGC5 and Selenomonas sp. mPRGC8 isolated from ruminal fluid of dairy goat (Capra hircus).</title>
        <authorList>
            <person name="Poothong S."/>
            <person name="Nuengjamnong C."/>
            <person name="Tanasupawat S."/>
        </authorList>
    </citation>
    <scope>NUCLEOTIDE SEQUENCE [LARGE SCALE GENOMIC DNA]</scope>
    <source>
        <strain evidence="10">mPRGC5</strain>
    </source>
</reference>
<dbReference type="GO" id="GO:0005886">
    <property type="term" value="C:plasma membrane"/>
    <property type="evidence" value="ECO:0007669"/>
    <property type="project" value="UniProtKB-SubCell"/>
</dbReference>
<evidence type="ECO:0000256" key="5">
    <source>
        <dbReference type="ARBA" id="ARBA00022989"/>
    </source>
</evidence>
<protein>
    <submittedName>
        <fullName evidence="9">Trimeric intracellular cation channel family protein</fullName>
    </submittedName>
</protein>
<dbReference type="AlphaFoldDB" id="A0A5D6W8T5"/>
<keyword evidence="5 7" id="KW-1133">Transmembrane helix</keyword>
<sequence length="217" mass="23626">MDSLTWVVFDIMGTIAFAVSGAMVAIDKRMDVFGVIVLALLTAVGGGMVRDVLAGITPPVALCNITDFMLAILTALFISWGYTRWPISHRNLQRFLLLYNICDTIGLASFTITGMLTGLGREYGNPYVLPVLLGVITAVGGGVLRDVMARRMPVVLYKDIYATASLVGALVSCLLYPYIGILAASWLCFALVILLRAGALRYDWHLFHPRPGKRLGK</sequence>
<evidence type="ECO:0000256" key="2">
    <source>
        <dbReference type="ARBA" id="ARBA00008193"/>
    </source>
</evidence>
<dbReference type="InterPro" id="IPR005115">
    <property type="entry name" value="Gly_transporter"/>
</dbReference>
<dbReference type="PANTHER" id="PTHR30506">
    <property type="entry name" value="INNER MEMBRANE PROTEIN"/>
    <property type="match status" value="1"/>
</dbReference>
<feature type="domain" description="Glycine transporter" evidence="8">
    <location>
        <begin position="8"/>
        <end position="78"/>
    </location>
</feature>
<gene>
    <name evidence="9" type="ORF">FZ040_05680</name>
</gene>
<dbReference type="Proteomes" id="UP000323646">
    <property type="component" value="Unassembled WGS sequence"/>
</dbReference>
<evidence type="ECO:0000313" key="10">
    <source>
        <dbReference type="Proteomes" id="UP000323646"/>
    </source>
</evidence>
<feature type="transmembrane region" description="Helical" evidence="7">
    <location>
        <begin position="33"/>
        <end position="53"/>
    </location>
</feature>
<evidence type="ECO:0000256" key="4">
    <source>
        <dbReference type="ARBA" id="ARBA00022692"/>
    </source>
</evidence>
<keyword evidence="3" id="KW-1003">Cell membrane</keyword>
<keyword evidence="6 7" id="KW-0472">Membrane</keyword>
<evidence type="ECO:0000259" key="8">
    <source>
        <dbReference type="Pfam" id="PF03458"/>
    </source>
</evidence>
<dbReference type="Pfam" id="PF03458">
    <property type="entry name" value="Gly_transporter"/>
    <property type="match status" value="2"/>
</dbReference>
<evidence type="ECO:0000256" key="7">
    <source>
        <dbReference type="SAM" id="Phobius"/>
    </source>
</evidence>
<comment type="similarity">
    <text evidence="2">Belongs to the UPF0126 family.</text>
</comment>
<comment type="subcellular location">
    <subcellularLocation>
        <location evidence="1">Cell membrane</location>
        <topology evidence="1">Multi-pass membrane protein</topology>
    </subcellularLocation>
</comment>
<feature type="transmembrane region" description="Helical" evidence="7">
    <location>
        <begin position="95"/>
        <end position="115"/>
    </location>
</feature>
<evidence type="ECO:0000256" key="6">
    <source>
        <dbReference type="ARBA" id="ARBA00023136"/>
    </source>
</evidence>
<feature type="transmembrane region" description="Helical" evidence="7">
    <location>
        <begin position="160"/>
        <end position="178"/>
    </location>
</feature>
<keyword evidence="4 7" id="KW-0812">Transmembrane</keyword>
<dbReference type="RefSeq" id="WP_149171121.1">
    <property type="nucleotide sequence ID" value="NZ_VTOY01000003.1"/>
</dbReference>
<feature type="domain" description="Glycine transporter" evidence="8">
    <location>
        <begin position="101"/>
        <end position="176"/>
    </location>
</feature>
<feature type="transmembrane region" description="Helical" evidence="7">
    <location>
        <begin position="59"/>
        <end position="83"/>
    </location>
</feature>
<feature type="transmembrane region" description="Helical" evidence="7">
    <location>
        <begin position="127"/>
        <end position="148"/>
    </location>
</feature>
<dbReference type="OrthoDB" id="9791874at2"/>
<dbReference type="PANTHER" id="PTHR30506:SF3">
    <property type="entry name" value="UPF0126 INNER MEMBRANE PROTEIN YADS-RELATED"/>
    <property type="match status" value="1"/>
</dbReference>
<evidence type="ECO:0000256" key="3">
    <source>
        <dbReference type="ARBA" id="ARBA00022475"/>
    </source>
</evidence>
<proteinExistence type="inferred from homology"/>
<dbReference type="EMBL" id="VTOY01000003">
    <property type="protein sequence ID" value="TYZ23369.1"/>
    <property type="molecule type" value="Genomic_DNA"/>
</dbReference>
<organism evidence="9 10">
    <name type="scientific">Selenomonas ruminis</name>
    <dbReference type="NCBI Taxonomy" id="2593411"/>
    <lineage>
        <taxon>Bacteria</taxon>
        <taxon>Bacillati</taxon>
        <taxon>Bacillota</taxon>
        <taxon>Negativicutes</taxon>
        <taxon>Selenomonadales</taxon>
        <taxon>Selenomonadaceae</taxon>
        <taxon>Selenomonas</taxon>
    </lineage>
</organism>